<protein>
    <recommendedName>
        <fullName evidence="2">alpha-L-rhamnosidase</fullName>
        <ecNumber evidence="2">3.2.1.40</ecNumber>
    </recommendedName>
</protein>
<keyword evidence="10" id="KW-1185">Reference proteome</keyword>
<dbReference type="InterPro" id="IPR008902">
    <property type="entry name" value="Rhamnosid_concanavalin"/>
</dbReference>
<keyword evidence="3" id="KW-0378">Hydrolase</keyword>
<dbReference type="GeneID" id="43589527"/>
<dbReference type="InterPro" id="IPR035398">
    <property type="entry name" value="Bac_rhamnosid_C"/>
</dbReference>
<reference evidence="9" key="1">
    <citation type="submission" date="2017-08" db="EMBL/GenBank/DDBJ databases">
        <authorList>
            <person name="Cuomo C."/>
            <person name="Billmyre B."/>
            <person name="Heitman J."/>
        </authorList>
    </citation>
    <scope>NUCLEOTIDE SEQUENCE</scope>
    <source>
        <strain evidence="9">CBS 12478</strain>
    </source>
</reference>
<evidence type="ECO:0000313" key="9">
    <source>
        <dbReference type="EMBL" id="WWD19904.1"/>
    </source>
</evidence>
<dbReference type="InterPro" id="IPR013737">
    <property type="entry name" value="Bac_rhamnosid_N"/>
</dbReference>
<dbReference type="InterPro" id="IPR035396">
    <property type="entry name" value="Bac_rhamnosid6H"/>
</dbReference>
<accession>A0A5M6BXG7</accession>
<dbReference type="Pfam" id="PF17390">
    <property type="entry name" value="Bac_rhamnosid_C"/>
    <property type="match status" value="1"/>
</dbReference>
<feature type="region of interest" description="Disordered" evidence="4">
    <location>
        <begin position="844"/>
        <end position="879"/>
    </location>
</feature>
<dbReference type="Pfam" id="PF05592">
    <property type="entry name" value="Bac_rhamnosid"/>
    <property type="match status" value="1"/>
</dbReference>
<dbReference type="GO" id="GO:0005975">
    <property type="term" value="P:carbohydrate metabolic process"/>
    <property type="evidence" value="ECO:0007669"/>
    <property type="project" value="InterPro"/>
</dbReference>
<dbReference type="Gene3D" id="2.60.120.260">
    <property type="entry name" value="Galactose-binding domain-like"/>
    <property type="match status" value="2"/>
</dbReference>
<evidence type="ECO:0000256" key="4">
    <source>
        <dbReference type="SAM" id="MobiDB-lite"/>
    </source>
</evidence>
<evidence type="ECO:0000259" key="8">
    <source>
        <dbReference type="Pfam" id="PF17390"/>
    </source>
</evidence>
<dbReference type="SUPFAM" id="SSF48208">
    <property type="entry name" value="Six-hairpin glycosidases"/>
    <property type="match status" value="1"/>
</dbReference>
<evidence type="ECO:0000256" key="1">
    <source>
        <dbReference type="ARBA" id="ARBA00001445"/>
    </source>
</evidence>
<dbReference type="AlphaFoldDB" id="A0A5M6BXG7"/>
<sequence>MSSVTISRVQCEHYQNPLGIEEREPRLSWKFQGDVSDWIQSAYELRIVRQPIGEEQKAEETYRIESSQSVLVQWPSSPLQSQESAHIQVRSYDQQNSPTAWSDIDIEAGLDPQDWNAVPVTCEKQDAARPRKPFRTRGVFEAPAKFSKARLYITALGLYEAELNGKRIGDEYLAPGWTSYHHHLVYRTFDVSETIKSGQENIIGAWVGEGWYAGRLAFRGGKRNNYGERPALIAQVVIDGKVVAATGPEWEWKYGAIVNSEIQNGEIFDSNLQDDWTDNRSEDDWQRAETLSTPQAQLQASQSPPVREVDRITPIEIITTPSGKTVIDFGQNFAGIVRILSEPPSSGELIIRHAEVLEHGELGVRPLRHAKATERIILGGKVAGYEPKFTSHGFRYIEITGWPDVKLTDVAGIVTHSAMERTGHFTCSHPLINKLHQNVVWSTIGNTISIPTDCPQRDERLGWTGDIQVFSPTFNYLFDSSGFLKSWLKDVYVDQLNLDGNVPVTVPDILDDFHNQRFAVWGDVTVLTPLDHYTAFGDIDILKEQYASGALWLEKGVVRASTGLWNPDQYQLSDWLAPKAPPDAPGDAPTDTMLVADAYLIHTTRTLSRIAAIIGKEEDAKMYAEQVTSMTEAFYAEYITPNGRALSDTQTALALLLQFDILPESPSRDYPAGWASRLSTLVEKDNWKVATGFAGTPIILHALAKADLLHHAYRMLQARDCPSWLSPVLLGATTIWERWDSMLADGTINPGEMTSFNHYALGSVASFLHSVVGGLSPVAPGWKEISIQPRPGGTITSASTSFQSPYGLVSCEWKIQGDKLEVDVQVPPNTTAKVVLPGVSEEIGSGKRHYSVSWEKDPRFPPKGTETAYGATPSENWEP</sequence>
<dbReference type="Gene3D" id="2.60.420.10">
    <property type="entry name" value="Maltose phosphorylase, domain 3"/>
    <property type="match status" value="1"/>
</dbReference>
<dbReference type="Pfam" id="PF25788">
    <property type="entry name" value="Ig_Rha78A_N"/>
    <property type="match status" value="1"/>
</dbReference>
<name>A0A5M6BXG7_9TREE</name>
<feature type="domain" description="Alpha-L-rhamnosidase six-hairpin glycosidase" evidence="7">
    <location>
        <begin position="420"/>
        <end position="772"/>
    </location>
</feature>
<dbReference type="PANTHER" id="PTHR33307:SF6">
    <property type="entry name" value="ALPHA-RHAMNOSIDASE (EUROFUNG)-RELATED"/>
    <property type="match status" value="1"/>
</dbReference>
<dbReference type="InterPro" id="IPR016007">
    <property type="entry name" value="Alpha_rhamnosid"/>
</dbReference>
<evidence type="ECO:0000259" key="7">
    <source>
        <dbReference type="Pfam" id="PF17389"/>
    </source>
</evidence>
<dbReference type="EC" id="3.2.1.40" evidence="2"/>
<dbReference type="EMBL" id="CP144057">
    <property type="protein sequence ID" value="WWD19904.1"/>
    <property type="molecule type" value="Genomic_DNA"/>
</dbReference>
<dbReference type="Pfam" id="PF08531">
    <property type="entry name" value="Bac_rhamnosid_N"/>
    <property type="match status" value="1"/>
</dbReference>
<dbReference type="InterPro" id="IPR013783">
    <property type="entry name" value="Ig-like_fold"/>
</dbReference>
<evidence type="ECO:0000256" key="3">
    <source>
        <dbReference type="ARBA" id="ARBA00022801"/>
    </source>
</evidence>
<dbReference type="OrthoDB" id="10036721at2759"/>
<evidence type="ECO:0000259" key="5">
    <source>
        <dbReference type="Pfam" id="PF05592"/>
    </source>
</evidence>
<evidence type="ECO:0000259" key="6">
    <source>
        <dbReference type="Pfam" id="PF08531"/>
    </source>
</evidence>
<feature type="domain" description="Bacterial alpha-L-rhamnosidase N-terminal" evidence="6">
    <location>
        <begin position="145"/>
        <end position="309"/>
    </location>
</feature>
<dbReference type="GO" id="GO:0030596">
    <property type="term" value="F:alpha-L-rhamnosidase activity"/>
    <property type="evidence" value="ECO:0007669"/>
    <property type="project" value="UniProtKB-EC"/>
</dbReference>
<dbReference type="Gene3D" id="1.50.10.10">
    <property type="match status" value="1"/>
</dbReference>
<dbReference type="PANTHER" id="PTHR33307">
    <property type="entry name" value="ALPHA-RHAMNOSIDASE (EUROFUNG)"/>
    <property type="match status" value="1"/>
</dbReference>
<dbReference type="Pfam" id="PF17389">
    <property type="entry name" value="Bac_rhamnosid6H"/>
    <property type="match status" value="1"/>
</dbReference>
<proteinExistence type="predicted"/>
<dbReference type="KEGG" id="ksn:43589527"/>
<feature type="domain" description="Alpha-L-rhamnosidase C-terminal" evidence="8">
    <location>
        <begin position="774"/>
        <end position="848"/>
    </location>
</feature>
<dbReference type="PIRSF" id="PIRSF010631">
    <property type="entry name" value="A-rhamnsds"/>
    <property type="match status" value="1"/>
</dbReference>
<dbReference type="Proteomes" id="UP000322225">
    <property type="component" value="Chromosome 7"/>
</dbReference>
<organism evidence="9 10">
    <name type="scientific">Kwoniella shandongensis</name>
    <dbReference type="NCBI Taxonomy" id="1734106"/>
    <lineage>
        <taxon>Eukaryota</taxon>
        <taxon>Fungi</taxon>
        <taxon>Dikarya</taxon>
        <taxon>Basidiomycota</taxon>
        <taxon>Agaricomycotina</taxon>
        <taxon>Tremellomycetes</taxon>
        <taxon>Tremellales</taxon>
        <taxon>Cryptococcaceae</taxon>
        <taxon>Kwoniella</taxon>
    </lineage>
</organism>
<feature type="domain" description="Alpha-L-rhamnosidase concanavalin-like" evidence="5">
    <location>
        <begin position="319"/>
        <end position="414"/>
    </location>
</feature>
<evidence type="ECO:0000256" key="2">
    <source>
        <dbReference type="ARBA" id="ARBA00012652"/>
    </source>
</evidence>
<evidence type="ECO:0000313" key="10">
    <source>
        <dbReference type="Proteomes" id="UP000322225"/>
    </source>
</evidence>
<reference evidence="9" key="2">
    <citation type="submission" date="2024-01" db="EMBL/GenBank/DDBJ databases">
        <title>Comparative genomics of Cryptococcus and Kwoniella reveals pathogenesis evolution and contrasting modes of karyotype evolution via chromosome fusion or intercentromeric recombination.</title>
        <authorList>
            <person name="Coelho M.A."/>
            <person name="David-Palma M."/>
            <person name="Shea T."/>
            <person name="Bowers K."/>
            <person name="McGinley-Smith S."/>
            <person name="Mohammad A.W."/>
            <person name="Gnirke A."/>
            <person name="Yurkov A.M."/>
            <person name="Nowrousian M."/>
            <person name="Sun S."/>
            <person name="Cuomo C.A."/>
            <person name="Heitman J."/>
        </authorList>
    </citation>
    <scope>NUCLEOTIDE SEQUENCE</scope>
    <source>
        <strain evidence="9">CBS 12478</strain>
    </source>
</reference>
<dbReference type="InterPro" id="IPR012341">
    <property type="entry name" value="6hp_glycosidase-like_sf"/>
</dbReference>
<gene>
    <name evidence="9" type="ORF">CI109_104373</name>
</gene>
<dbReference type="Gene3D" id="2.60.40.10">
    <property type="entry name" value="Immunoglobulins"/>
    <property type="match status" value="1"/>
</dbReference>
<dbReference type="InterPro" id="IPR008928">
    <property type="entry name" value="6-hairpin_glycosidase_sf"/>
</dbReference>
<comment type="catalytic activity">
    <reaction evidence="1">
        <text>Hydrolysis of terminal non-reducing alpha-L-rhamnose residues in alpha-L-rhamnosides.</text>
        <dbReference type="EC" id="3.2.1.40"/>
    </reaction>
</comment>
<dbReference type="RefSeq" id="XP_031860341.1">
    <property type="nucleotide sequence ID" value="XM_032005380.1"/>
</dbReference>